<organism evidence="15 16">
    <name type="scientific">Bambusicola thoracicus</name>
    <name type="common">Chinese bamboo-partridge</name>
    <name type="synonym">Perdix thoracica</name>
    <dbReference type="NCBI Taxonomy" id="9083"/>
    <lineage>
        <taxon>Eukaryota</taxon>
        <taxon>Metazoa</taxon>
        <taxon>Chordata</taxon>
        <taxon>Craniata</taxon>
        <taxon>Vertebrata</taxon>
        <taxon>Euteleostomi</taxon>
        <taxon>Archelosauria</taxon>
        <taxon>Archosauria</taxon>
        <taxon>Dinosauria</taxon>
        <taxon>Saurischia</taxon>
        <taxon>Theropoda</taxon>
        <taxon>Coelurosauria</taxon>
        <taxon>Aves</taxon>
        <taxon>Neognathae</taxon>
        <taxon>Galloanserae</taxon>
        <taxon>Galliformes</taxon>
        <taxon>Phasianidae</taxon>
        <taxon>Perdicinae</taxon>
        <taxon>Bambusicola</taxon>
    </lineage>
</organism>
<keyword evidence="4" id="KW-0732">Signal</keyword>
<dbReference type="EMBL" id="PPHD01040987">
    <property type="protein sequence ID" value="POI24467.1"/>
    <property type="molecule type" value="Genomic_DNA"/>
</dbReference>
<dbReference type="PROSITE" id="PS50835">
    <property type="entry name" value="IG_LIKE"/>
    <property type="match status" value="1"/>
</dbReference>
<keyword evidence="6" id="KW-1133">Transmembrane helix</keyword>
<dbReference type="InterPro" id="IPR015468">
    <property type="entry name" value="CD8_asu"/>
</dbReference>
<keyword evidence="13" id="KW-0393">Immunoglobulin domain</keyword>
<keyword evidence="7" id="KW-1064">Adaptive immunity</keyword>
<accession>A0A2P4SK25</accession>
<keyword evidence="16" id="KW-1185">Reference proteome</keyword>
<evidence type="ECO:0000256" key="1">
    <source>
        <dbReference type="ARBA" id="ARBA00004251"/>
    </source>
</evidence>
<evidence type="ECO:0000256" key="4">
    <source>
        <dbReference type="ARBA" id="ARBA00022729"/>
    </source>
</evidence>
<keyword evidence="10" id="KW-1015">Disulfide bond</keyword>
<dbReference type="Proteomes" id="UP000237246">
    <property type="component" value="Unassembled WGS sequence"/>
</dbReference>
<dbReference type="Pfam" id="PF07686">
    <property type="entry name" value="V-set"/>
    <property type="match status" value="1"/>
</dbReference>
<reference evidence="15 16" key="1">
    <citation type="submission" date="2018-01" db="EMBL/GenBank/DDBJ databases">
        <title>Comparison of the Chinese Bamboo Partridge and Red Junglefowl genome sequences highlights the importance of demography in genome evolution.</title>
        <authorList>
            <person name="Tiley G.P."/>
            <person name="Kimball R.T."/>
            <person name="Braun E.L."/>
            <person name="Burleigh J.G."/>
        </authorList>
    </citation>
    <scope>NUCLEOTIDE SEQUENCE [LARGE SCALE GENOMIC DNA]</scope>
    <source>
        <strain evidence="15">RTK389</strain>
        <tissue evidence="15">Blood</tissue>
    </source>
</reference>
<keyword evidence="9" id="KW-0564">Palmitate</keyword>
<proteinExistence type="predicted"/>
<keyword evidence="11" id="KW-0325">Glycoprotein</keyword>
<dbReference type="InterPro" id="IPR013783">
    <property type="entry name" value="Ig-like_fold"/>
</dbReference>
<evidence type="ECO:0000313" key="15">
    <source>
        <dbReference type="EMBL" id="POI24467.1"/>
    </source>
</evidence>
<dbReference type="GO" id="GO:0009897">
    <property type="term" value="C:external side of plasma membrane"/>
    <property type="evidence" value="ECO:0007669"/>
    <property type="project" value="TreeGrafter"/>
</dbReference>
<evidence type="ECO:0000256" key="8">
    <source>
        <dbReference type="ARBA" id="ARBA00023136"/>
    </source>
</evidence>
<evidence type="ECO:0000256" key="7">
    <source>
        <dbReference type="ARBA" id="ARBA00023130"/>
    </source>
</evidence>
<evidence type="ECO:0000256" key="2">
    <source>
        <dbReference type="ARBA" id="ARBA00022475"/>
    </source>
</evidence>
<keyword evidence="12" id="KW-0449">Lipoprotein</keyword>
<feature type="non-terminal residue" evidence="15">
    <location>
        <position position="112"/>
    </location>
</feature>
<name>A0A2P4SK25_BAMTH</name>
<dbReference type="GO" id="GO:0002456">
    <property type="term" value="P:T cell mediated immunity"/>
    <property type="evidence" value="ECO:0007669"/>
    <property type="project" value="TreeGrafter"/>
</dbReference>
<dbReference type="GO" id="GO:0045065">
    <property type="term" value="P:cytotoxic T cell differentiation"/>
    <property type="evidence" value="ECO:0007669"/>
    <property type="project" value="TreeGrafter"/>
</dbReference>
<evidence type="ECO:0000256" key="3">
    <source>
        <dbReference type="ARBA" id="ARBA00022692"/>
    </source>
</evidence>
<dbReference type="Gene3D" id="2.60.40.10">
    <property type="entry name" value="Immunoglobulins"/>
    <property type="match status" value="1"/>
</dbReference>
<dbReference type="InterPro" id="IPR036179">
    <property type="entry name" value="Ig-like_dom_sf"/>
</dbReference>
<feature type="domain" description="Ig-like" evidence="14">
    <location>
        <begin position="15"/>
        <end position="104"/>
    </location>
</feature>
<dbReference type="InterPro" id="IPR007110">
    <property type="entry name" value="Ig-like_dom"/>
</dbReference>
<dbReference type="FunFam" id="2.60.40.10:FF:001514">
    <property type="entry name" value="CD8 alpha chain"/>
    <property type="match status" value="1"/>
</dbReference>
<comment type="caution">
    <text evidence="15">The sequence shown here is derived from an EMBL/GenBank/DDBJ whole genome shotgun (WGS) entry which is preliminary data.</text>
</comment>
<keyword evidence="3" id="KW-0812">Transmembrane</keyword>
<dbReference type="PANTHER" id="PTHR10441">
    <property type="entry name" value="CD8 ALPHA CHAIN"/>
    <property type="match status" value="1"/>
</dbReference>
<dbReference type="SUPFAM" id="SSF48726">
    <property type="entry name" value="Immunoglobulin"/>
    <property type="match status" value="1"/>
</dbReference>
<evidence type="ECO:0000256" key="9">
    <source>
        <dbReference type="ARBA" id="ARBA00023139"/>
    </source>
</evidence>
<dbReference type="GO" id="GO:0007166">
    <property type="term" value="P:cell surface receptor signaling pathway"/>
    <property type="evidence" value="ECO:0007669"/>
    <property type="project" value="TreeGrafter"/>
</dbReference>
<evidence type="ECO:0000256" key="11">
    <source>
        <dbReference type="ARBA" id="ARBA00023180"/>
    </source>
</evidence>
<evidence type="ECO:0000256" key="5">
    <source>
        <dbReference type="ARBA" id="ARBA00022859"/>
    </source>
</evidence>
<dbReference type="OrthoDB" id="9118873at2759"/>
<sequence>MEARFHNRNMKHPQEGQRLVLECLPYNRDIGIYWIHLDKDLNLHFIVSSTPVLRNTFHWNKRTPAQFEASWTGNFYLLVVKNFTTEDEGIYFCTSSINQVLHFSSGQRAFFP</sequence>
<keyword evidence="2" id="KW-1003">Cell membrane</keyword>
<dbReference type="AlphaFoldDB" id="A0A2P4SK25"/>
<keyword evidence="5" id="KW-0391">Immunity</keyword>
<evidence type="ECO:0000256" key="13">
    <source>
        <dbReference type="ARBA" id="ARBA00023319"/>
    </source>
</evidence>
<evidence type="ECO:0000256" key="6">
    <source>
        <dbReference type="ARBA" id="ARBA00022989"/>
    </source>
</evidence>
<dbReference type="InterPro" id="IPR013106">
    <property type="entry name" value="Ig_V-set"/>
</dbReference>
<evidence type="ECO:0000256" key="10">
    <source>
        <dbReference type="ARBA" id="ARBA00023157"/>
    </source>
</evidence>
<comment type="subcellular location">
    <subcellularLocation>
        <location evidence="1">Cell membrane</location>
        <topology evidence="1">Single-pass type I membrane protein</topology>
    </subcellularLocation>
</comment>
<keyword evidence="8" id="KW-0472">Membrane</keyword>
<dbReference type="PANTHER" id="PTHR10441:SF2">
    <property type="entry name" value="T-CELL SURFACE GLYCOPROTEIN CD8 ALPHA CHAIN"/>
    <property type="match status" value="1"/>
</dbReference>
<gene>
    <name evidence="15" type="ORF">CIB84_011783</name>
</gene>
<evidence type="ECO:0000256" key="12">
    <source>
        <dbReference type="ARBA" id="ARBA00023288"/>
    </source>
</evidence>
<evidence type="ECO:0000259" key="14">
    <source>
        <dbReference type="PROSITE" id="PS50835"/>
    </source>
</evidence>
<evidence type="ECO:0000313" key="16">
    <source>
        <dbReference type="Proteomes" id="UP000237246"/>
    </source>
</evidence>
<protein>
    <recommendedName>
        <fullName evidence="14">Ig-like domain-containing protein</fullName>
    </recommendedName>
</protein>